<keyword evidence="2" id="KW-1185">Reference proteome</keyword>
<accession>A0A0D3R1H3</accession>
<protein>
    <submittedName>
        <fullName evidence="1">Matrix</fullName>
    </submittedName>
</protein>
<dbReference type="RefSeq" id="YP_009362146.1">
    <property type="nucleotide sequence ID" value="NC_034534.1"/>
</dbReference>
<dbReference type="GeneID" id="37627359"/>
<proteinExistence type="predicted"/>
<organism evidence="1 2">
    <name type="scientific">Rochambeau virus</name>
    <dbReference type="NCBI Taxonomy" id="380435"/>
    <lineage>
        <taxon>Viruses</taxon>
        <taxon>Riboviria</taxon>
        <taxon>Orthornavirae</taxon>
        <taxon>Negarnaviricota</taxon>
        <taxon>Haploviricotina</taxon>
        <taxon>Monjiviricetes</taxon>
        <taxon>Mononegavirales</taxon>
        <taxon>Rhabdoviridae</taxon>
        <taxon>Alpharhabdovirinae</taxon>
        <taxon>Curiovirus</taxon>
        <taxon>Curiovirus rochambeau</taxon>
    </lineage>
</organism>
<evidence type="ECO:0000313" key="1">
    <source>
        <dbReference type="EMBL" id="AJR28503.1"/>
    </source>
</evidence>
<sequence>MNRLKRKGMELVAWKDKKDKKSHMELEKATAPLWVYGNPTEETEWDFGIRDTPTSAESTEESFTLIKGSWTASLKIISNKGFGSLEEITHHVSMILDSYNGMNTNMRAYFVHLLPLIPHLGGRRDQTLDAYVYQGGYSEVIEFLFSNPDSPSNRAWAHSQTTKLTLGSLTAKIEYSVKFEPSIRKAVSFKMIYYSPTNGGKIPPMKEYSSDLSMSVDDSSDPVKIL</sequence>
<name>A0A0D3R1H3_9RHAB</name>
<dbReference type="KEGG" id="vg:37627359"/>
<dbReference type="OrthoDB" id="13513at10239"/>
<dbReference type="Proteomes" id="UP000145727">
    <property type="component" value="Segment"/>
</dbReference>
<dbReference type="EMBL" id="KM205012">
    <property type="protein sequence ID" value="AJR28503.1"/>
    <property type="molecule type" value="Viral_cRNA"/>
</dbReference>
<evidence type="ECO:0000313" key="2">
    <source>
        <dbReference type="Proteomes" id="UP000145727"/>
    </source>
</evidence>
<reference evidence="1 2" key="1">
    <citation type="journal article" date="2015" name="PLoS Pathog.">
        <title>Evolution of genome size and complexity in the rhabdoviridae.</title>
        <authorList>
            <person name="Walker P.J."/>
            <person name="Firth C."/>
            <person name="Widen S.G."/>
            <person name="Blasdell K.R."/>
            <person name="Guzman H."/>
            <person name="Wood T.G."/>
            <person name="Paradkar P.N."/>
            <person name="Holmes E.C."/>
            <person name="Tesh R.B."/>
            <person name="Vasilakis N."/>
        </authorList>
    </citation>
    <scope>NUCLEOTIDE SEQUENCE [LARGE SCALE GENOMIC DNA]</scope>
    <source>
        <strain evidence="1">CaAr16102</strain>
    </source>
</reference>